<protein>
    <submittedName>
        <fullName evidence="1">Uncharacterized protein</fullName>
    </submittedName>
</protein>
<organism evidence="1 2">
    <name type="scientific">Achromobacter spanius</name>
    <dbReference type="NCBI Taxonomy" id="217203"/>
    <lineage>
        <taxon>Bacteria</taxon>
        <taxon>Pseudomonadati</taxon>
        <taxon>Pseudomonadota</taxon>
        <taxon>Betaproteobacteria</taxon>
        <taxon>Burkholderiales</taxon>
        <taxon>Alcaligenaceae</taxon>
        <taxon>Achromobacter</taxon>
    </lineage>
</organism>
<dbReference type="RefSeq" id="WP_279997361.1">
    <property type="nucleotide sequence ID" value="NZ_JAOCDZ010000030.1"/>
</dbReference>
<dbReference type="EMBL" id="JAOCDZ010000030">
    <property type="protein sequence ID" value="MDH0739808.1"/>
    <property type="molecule type" value="Genomic_DNA"/>
</dbReference>
<proteinExistence type="predicted"/>
<dbReference type="AlphaFoldDB" id="A0AA42S7S1"/>
<evidence type="ECO:0000313" key="1">
    <source>
        <dbReference type="EMBL" id="MDH0739808.1"/>
    </source>
</evidence>
<comment type="caution">
    <text evidence="1">The sequence shown here is derived from an EMBL/GenBank/DDBJ whole genome shotgun (WGS) entry which is preliminary data.</text>
</comment>
<gene>
    <name evidence="1" type="ORF">N5D93_28675</name>
</gene>
<sequence>MKDGFSKDNAPVHRQAVEALARASARPDISRFKEMLRPAAVLASERMAAALKLGRYGDFAGLAGTIEAATAVANNPMAKYFEKLKRSFLPKLPNMELWQHDSLGKIRDIVGRWERPSLAPWLQLDSLHGLRRLNDILPAAQLQRFDSLAANAVFNGMDAAFRARLHGMANSALEILRNSDHGHATQPLQEAIREIAKEAVAAELAAAKAASTSRAPAPYVPRQKARPTVMEVLSVIFMFLRILNELCLLAGSIAQLPSPDEVAEVAQEWMESSKSLSSLRNFLNR</sequence>
<name>A0AA42S7S1_9BURK</name>
<accession>A0AA42S7S1</accession>
<evidence type="ECO:0000313" key="2">
    <source>
        <dbReference type="Proteomes" id="UP001161094"/>
    </source>
</evidence>
<reference evidence="1" key="1">
    <citation type="submission" date="2022-09" db="EMBL/GenBank/DDBJ databases">
        <title>Intensive care unit water sources are persistently colonized with multi-drug resistant bacteria and are the site of extensive horizontal gene transfer of antibiotic resistance genes.</title>
        <authorList>
            <person name="Diorio-Toth L."/>
        </authorList>
    </citation>
    <scope>NUCLEOTIDE SEQUENCE</scope>
    <source>
        <strain evidence="1">GD03843</strain>
    </source>
</reference>
<dbReference type="Proteomes" id="UP001161094">
    <property type="component" value="Unassembled WGS sequence"/>
</dbReference>